<accession>A0A4D7ANL9</accession>
<organism evidence="1 2">
    <name type="scientific">Dysosmobacter welbionis</name>
    <dbReference type="NCBI Taxonomy" id="2093857"/>
    <lineage>
        <taxon>Bacteria</taxon>
        <taxon>Bacillati</taxon>
        <taxon>Bacillota</taxon>
        <taxon>Clostridia</taxon>
        <taxon>Eubacteriales</taxon>
        <taxon>Oscillospiraceae</taxon>
        <taxon>Dysosmobacter</taxon>
    </lineage>
</organism>
<dbReference type="Proteomes" id="UP000298642">
    <property type="component" value="Chromosome"/>
</dbReference>
<gene>
    <name evidence="1" type="ORF">EIO64_08045</name>
</gene>
<dbReference type="AlphaFoldDB" id="A0A4D7ANL9"/>
<dbReference type="EMBL" id="CP034413">
    <property type="protein sequence ID" value="QCI59178.1"/>
    <property type="molecule type" value="Genomic_DNA"/>
</dbReference>
<protein>
    <submittedName>
        <fullName evidence="1">Uncharacterized protein</fullName>
    </submittedName>
</protein>
<dbReference type="KEGG" id="obj:EIO64_08045"/>
<evidence type="ECO:0000313" key="1">
    <source>
        <dbReference type="EMBL" id="QCI59178.1"/>
    </source>
</evidence>
<proteinExistence type="predicted"/>
<keyword evidence="2" id="KW-1185">Reference proteome</keyword>
<dbReference type="RefSeq" id="WP_136891166.1">
    <property type="nucleotide sequence ID" value="NZ_CP034413.3"/>
</dbReference>
<name>A0A4D7ANL9_9FIRM</name>
<evidence type="ECO:0000313" key="2">
    <source>
        <dbReference type="Proteomes" id="UP000298642"/>
    </source>
</evidence>
<reference evidence="2" key="1">
    <citation type="submission" date="2018-12" db="EMBL/GenBank/DDBJ databases">
        <title>Dusodibacter welbiota gen. nov., sp. nov., isolated from human faeces and emended description of the Oscillibacter genus.</title>
        <authorList>
            <person name="Le Roy T."/>
            <person name="Van der Smissen P."/>
            <person name="Delzenne N."/>
            <person name="Muccioli G."/>
            <person name="Collet J.F."/>
            <person name="Cani P.D."/>
        </authorList>
    </citation>
    <scope>NUCLEOTIDE SEQUENCE [LARGE SCALE GENOMIC DNA]</scope>
    <source>
        <strain evidence="2">J115</strain>
    </source>
</reference>
<sequence length="121" mass="13720">MLRLKATKTSLYKLVAEFVPNLPPMRSGTSFTKYPRTPDYALDWITQEWDTAHAFFSTCMGRPLLSIEIRSGETGKTVNRTTHALNLRDLRERGMVEEFITAAERRRVERSADNGGLSPAT</sequence>